<dbReference type="SUPFAM" id="SSF56112">
    <property type="entry name" value="Protein kinase-like (PK-like)"/>
    <property type="match status" value="1"/>
</dbReference>
<dbReference type="EMBL" id="BFAA01179340">
    <property type="protein sequence ID" value="GCB85679.1"/>
    <property type="molecule type" value="Genomic_DNA"/>
</dbReference>
<evidence type="ECO:0000313" key="3">
    <source>
        <dbReference type="Proteomes" id="UP000288216"/>
    </source>
</evidence>
<protein>
    <recommendedName>
        <fullName evidence="1">Protein kinase domain-containing protein</fullName>
    </recommendedName>
</protein>
<dbReference type="InterPro" id="IPR000719">
    <property type="entry name" value="Prot_kinase_dom"/>
</dbReference>
<comment type="caution">
    <text evidence="2">The sequence shown here is derived from an EMBL/GenBank/DDBJ whole genome shotgun (WGS) entry which is preliminary data.</text>
</comment>
<feature type="domain" description="Protein kinase" evidence="1">
    <location>
        <begin position="1"/>
        <end position="65"/>
    </location>
</feature>
<dbReference type="InterPro" id="IPR011009">
    <property type="entry name" value="Kinase-like_dom_sf"/>
</dbReference>
<gene>
    <name evidence="2" type="ORF">scyTo_0026294</name>
</gene>
<keyword evidence="3" id="KW-1185">Reference proteome</keyword>
<dbReference type="PROSITE" id="PS50011">
    <property type="entry name" value="PROTEIN_KINASE_DOM"/>
    <property type="match status" value="1"/>
</dbReference>
<sequence length="65" mass="7480">VAIKSIRKDRIKNEQDMVHIRREIEILSSLNHPHIISIYEGLCLSTNCCFIETVDAVPPELARLH</sequence>
<dbReference type="Proteomes" id="UP000288216">
    <property type="component" value="Unassembled WGS sequence"/>
</dbReference>
<dbReference type="GO" id="GO:0005524">
    <property type="term" value="F:ATP binding"/>
    <property type="evidence" value="ECO:0007669"/>
    <property type="project" value="InterPro"/>
</dbReference>
<evidence type="ECO:0000313" key="2">
    <source>
        <dbReference type="EMBL" id="GCB85679.1"/>
    </source>
</evidence>
<proteinExistence type="predicted"/>
<dbReference type="Pfam" id="PF00069">
    <property type="entry name" value="Pkinase"/>
    <property type="match status" value="1"/>
</dbReference>
<dbReference type="OrthoDB" id="9837685at2759"/>
<dbReference type="STRING" id="75743.A0A401QJW8"/>
<dbReference type="Gene3D" id="3.30.200.20">
    <property type="entry name" value="Phosphorylase Kinase, domain 1"/>
    <property type="match status" value="1"/>
</dbReference>
<dbReference type="GO" id="GO:0004672">
    <property type="term" value="F:protein kinase activity"/>
    <property type="evidence" value="ECO:0007669"/>
    <property type="project" value="InterPro"/>
</dbReference>
<feature type="non-terminal residue" evidence="2">
    <location>
        <position position="1"/>
    </location>
</feature>
<evidence type="ECO:0000259" key="1">
    <source>
        <dbReference type="PROSITE" id="PS50011"/>
    </source>
</evidence>
<dbReference type="AlphaFoldDB" id="A0A401QJW8"/>
<organism evidence="2 3">
    <name type="scientific">Scyliorhinus torazame</name>
    <name type="common">Cloudy catshark</name>
    <name type="synonym">Catulus torazame</name>
    <dbReference type="NCBI Taxonomy" id="75743"/>
    <lineage>
        <taxon>Eukaryota</taxon>
        <taxon>Metazoa</taxon>
        <taxon>Chordata</taxon>
        <taxon>Craniata</taxon>
        <taxon>Vertebrata</taxon>
        <taxon>Chondrichthyes</taxon>
        <taxon>Elasmobranchii</taxon>
        <taxon>Galeomorphii</taxon>
        <taxon>Galeoidea</taxon>
        <taxon>Carcharhiniformes</taxon>
        <taxon>Scyliorhinidae</taxon>
        <taxon>Scyliorhinus</taxon>
    </lineage>
</organism>
<reference evidence="2 3" key="1">
    <citation type="journal article" date="2018" name="Nat. Ecol. Evol.">
        <title>Shark genomes provide insights into elasmobranch evolution and the origin of vertebrates.</title>
        <authorList>
            <person name="Hara Y"/>
            <person name="Yamaguchi K"/>
            <person name="Onimaru K"/>
            <person name="Kadota M"/>
            <person name="Koyanagi M"/>
            <person name="Keeley SD"/>
            <person name="Tatsumi K"/>
            <person name="Tanaka K"/>
            <person name="Motone F"/>
            <person name="Kageyama Y"/>
            <person name="Nozu R"/>
            <person name="Adachi N"/>
            <person name="Nishimura O"/>
            <person name="Nakagawa R"/>
            <person name="Tanegashima C"/>
            <person name="Kiyatake I"/>
            <person name="Matsumoto R"/>
            <person name="Murakumo K"/>
            <person name="Nishida K"/>
            <person name="Terakita A"/>
            <person name="Kuratani S"/>
            <person name="Sato K"/>
            <person name="Hyodo S Kuraku.S."/>
        </authorList>
    </citation>
    <scope>NUCLEOTIDE SEQUENCE [LARGE SCALE GENOMIC DNA]</scope>
</reference>
<name>A0A401QJW8_SCYTO</name>
<accession>A0A401QJW8</accession>